<feature type="region of interest" description="Disordered" evidence="1">
    <location>
        <begin position="36"/>
        <end position="62"/>
    </location>
</feature>
<proteinExistence type="predicted"/>
<keyword evidence="2" id="KW-0732">Signal</keyword>
<evidence type="ECO:0000256" key="1">
    <source>
        <dbReference type="SAM" id="MobiDB-lite"/>
    </source>
</evidence>
<sequence length="269" mass="28274">MLFSSTIVGAVRTSRLILPAALASALLLTACGEEQAADTAQQTEEGAPEQPEPAPGTAEDVGRELREAGEALREGAQNLAEQGQEALKDAGPALERAGEIAREIGRSVEEIIKQAQEDFDTAVAELEKRIDEAAGTPADPTGDPDAVLAPADQLNSDTRAAARARPAGIGPDYVGVWAADAASCARIDVEPVQLFAVITPTTIRRYESVCNFAAQDLTDGEATVTASCIAEGNTEERQIRFAMQDENALRISTPGADGEAQLVRCHLPQ</sequence>
<accession>A0AAU8D394</accession>
<dbReference type="RefSeq" id="WP_353641601.1">
    <property type="nucleotide sequence ID" value="NZ_CP159249.1"/>
</dbReference>
<feature type="compositionally biased region" description="Low complexity" evidence="1">
    <location>
        <begin position="39"/>
        <end position="59"/>
    </location>
</feature>
<dbReference type="EMBL" id="CP159249">
    <property type="protein sequence ID" value="XCG53566.1"/>
    <property type="molecule type" value="Genomic_DNA"/>
</dbReference>
<evidence type="ECO:0000256" key="2">
    <source>
        <dbReference type="SAM" id="SignalP"/>
    </source>
</evidence>
<name>A0AAU8D394_9HYPH</name>
<gene>
    <name evidence="3" type="ORF">ABVK49_19045</name>
</gene>
<dbReference type="AlphaFoldDB" id="A0AAU8D394"/>
<protein>
    <submittedName>
        <fullName evidence="3">Uncharacterized protein</fullName>
    </submittedName>
</protein>
<evidence type="ECO:0000313" key="3">
    <source>
        <dbReference type="EMBL" id="XCG53566.1"/>
    </source>
</evidence>
<feature type="signal peptide" evidence="2">
    <location>
        <begin position="1"/>
        <end position="36"/>
    </location>
</feature>
<reference evidence="3" key="1">
    <citation type="submission" date="2024-06" db="EMBL/GenBank/DDBJ databases">
        <title>Mesorhizobium karijinii sp. nov., a symbiont of the iconic Swainsona formosa from arid Australia.</title>
        <authorList>
            <person name="Hill Y.J."/>
            <person name="Watkin E.L.J."/>
            <person name="O'Hara G.W."/>
            <person name="Terpolilli J."/>
            <person name="Tye M.L."/>
            <person name="Kohlmeier M.G."/>
        </authorList>
    </citation>
    <scope>NUCLEOTIDE SEQUENCE</scope>
    <source>
        <strain evidence="3">WSM2239</strain>
    </source>
</reference>
<feature type="chain" id="PRO_5043336150" evidence="2">
    <location>
        <begin position="37"/>
        <end position="269"/>
    </location>
</feature>
<organism evidence="3">
    <name type="scientific">Mesorhizobium sp. WSM2239</name>
    <dbReference type="NCBI Taxonomy" id="3228852"/>
    <lineage>
        <taxon>Bacteria</taxon>
        <taxon>Pseudomonadati</taxon>
        <taxon>Pseudomonadota</taxon>
        <taxon>Alphaproteobacteria</taxon>
        <taxon>Hyphomicrobiales</taxon>
        <taxon>Phyllobacteriaceae</taxon>
        <taxon>Mesorhizobium</taxon>
    </lineage>
</organism>